<dbReference type="Gene3D" id="3.40.1380.10">
    <property type="match status" value="1"/>
</dbReference>
<proteinExistence type="inferred from homology"/>
<dbReference type="PIRSF" id="PIRSF039089">
    <property type="entry name" value="ATP_synthase_gamma"/>
    <property type="match status" value="1"/>
</dbReference>
<dbReference type="NCBIfam" id="TIGR01146">
    <property type="entry name" value="ATPsyn_F1gamma"/>
    <property type="match status" value="1"/>
</dbReference>
<dbReference type="EMBL" id="UYJE01007204">
    <property type="protein sequence ID" value="VDI52642.1"/>
    <property type="molecule type" value="Genomic_DNA"/>
</dbReference>
<dbReference type="PROSITE" id="PS00153">
    <property type="entry name" value="ATPASE_GAMMA"/>
    <property type="match status" value="1"/>
</dbReference>
<dbReference type="FunFam" id="3.40.1380.10:FF:000003">
    <property type="entry name" value="ATP synthase subunit gamma"/>
    <property type="match status" value="1"/>
</dbReference>
<dbReference type="InterPro" id="IPR000131">
    <property type="entry name" value="ATP_synth_F1_gsu"/>
</dbReference>
<dbReference type="OrthoDB" id="239812at2759"/>
<keyword evidence="4 11" id="KW-0375">Hydrogen ion transport</keyword>
<keyword evidence="10 11" id="KW-0066">ATP synthesis</keyword>
<dbReference type="Gene3D" id="1.10.287.80">
    <property type="entry name" value="ATP synthase, gamma subunit, helix hairpin domain"/>
    <property type="match status" value="1"/>
</dbReference>
<protein>
    <recommendedName>
        <fullName evidence="11">ATP synthase subunit gamma</fullName>
    </recommendedName>
</protein>
<name>A0A8B6FRX0_MYTGA</name>
<keyword evidence="6 11" id="KW-0406">Ion transport</keyword>
<sequence>MKMVSAAKYARAEKDLKVAMPYGLGAKVRVRLKSVTNIQKITKSMKMVSAAKYARAEKDLKVAMPYGLGAKAFYDQAEIKGDNTSPNQLLVAVTSDRGLCGGVHSNVCKAIKGIMSQMENTADTKLVLIGDKSKAMLSRLYAKNILMSFNDIGKKSPTFGDATRVAQNILDSDYKFDNARMFYNVFKSVISYKTTEQQIHLKESIMKSEQFSVYDSVDDETVTNYNEFQLASLVYFAMKESATSEQSSRMTAMEGASKNAGEMIDKLTLTFNRTRQAVITRELIEIISGASAL</sequence>
<keyword evidence="9 11" id="KW-0139">CF(1)</keyword>
<evidence type="ECO:0000256" key="7">
    <source>
        <dbReference type="ARBA" id="ARBA00023128"/>
    </source>
</evidence>
<evidence type="ECO:0000313" key="13">
    <source>
        <dbReference type="Proteomes" id="UP000596742"/>
    </source>
</evidence>
<accession>A0A8B6FRX0</accession>
<comment type="subcellular location">
    <subcellularLocation>
        <location evidence="1">Mitochondrion inner membrane</location>
        <topology evidence="1">Peripheral membrane protein</topology>
    </subcellularLocation>
</comment>
<keyword evidence="8" id="KW-0472">Membrane</keyword>
<dbReference type="CDD" id="cd12151">
    <property type="entry name" value="F1-ATPase_gamma"/>
    <property type="match status" value="1"/>
</dbReference>
<evidence type="ECO:0000256" key="10">
    <source>
        <dbReference type="ARBA" id="ARBA00023310"/>
    </source>
</evidence>
<dbReference type="FunFam" id="1.10.287.80:FF:000013">
    <property type="entry name" value="ATP synthase subunit gamma, mitochondrial"/>
    <property type="match status" value="1"/>
</dbReference>
<comment type="subunit">
    <text evidence="11">F-type ATPases have 2 components, CF(1) - the catalytic core - and CF(0) - the membrane proton channel. CF(1) and CF(0) have multiple subunits.</text>
</comment>
<evidence type="ECO:0000256" key="2">
    <source>
        <dbReference type="ARBA" id="ARBA00007681"/>
    </source>
</evidence>
<evidence type="ECO:0000256" key="8">
    <source>
        <dbReference type="ARBA" id="ARBA00023136"/>
    </source>
</evidence>
<dbReference type="InterPro" id="IPR023632">
    <property type="entry name" value="ATP_synth_F1_gsu_CS"/>
</dbReference>
<evidence type="ECO:0000256" key="1">
    <source>
        <dbReference type="ARBA" id="ARBA00004637"/>
    </source>
</evidence>
<evidence type="ECO:0000256" key="9">
    <source>
        <dbReference type="ARBA" id="ARBA00023196"/>
    </source>
</evidence>
<evidence type="ECO:0000313" key="12">
    <source>
        <dbReference type="EMBL" id="VDI52642.1"/>
    </source>
</evidence>
<dbReference type="Proteomes" id="UP000596742">
    <property type="component" value="Unassembled WGS sequence"/>
</dbReference>
<keyword evidence="13" id="KW-1185">Reference proteome</keyword>
<organism evidence="12 13">
    <name type="scientific">Mytilus galloprovincialis</name>
    <name type="common">Mediterranean mussel</name>
    <dbReference type="NCBI Taxonomy" id="29158"/>
    <lineage>
        <taxon>Eukaryota</taxon>
        <taxon>Metazoa</taxon>
        <taxon>Spiralia</taxon>
        <taxon>Lophotrochozoa</taxon>
        <taxon>Mollusca</taxon>
        <taxon>Bivalvia</taxon>
        <taxon>Autobranchia</taxon>
        <taxon>Pteriomorphia</taxon>
        <taxon>Mytilida</taxon>
        <taxon>Mytiloidea</taxon>
        <taxon>Mytilidae</taxon>
        <taxon>Mytilinae</taxon>
        <taxon>Mytilus</taxon>
    </lineage>
</organism>
<keyword evidence="7" id="KW-0496">Mitochondrion</keyword>
<dbReference type="GO" id="GO:0005743">
    <property type="term" value="C:mitochondrial inner membrane"/>
    <property type="evidence" value="ECO:0007669"/>
    <property type="project" value="UniProtKB-SubCell"/>
</dbReference>
<dbReference type="PANTHER" id="PTHR11693">
    <property type="entry name" value="ATP SYNTHASE GAMMA CHAIN"/>
    <property type="match status" value="1"/>
</dbReference>
<evidence type="ECO:0000256" key="11">
    <source>
        <dbReference type="RuleBase" id="RU004001"/>
    </source>
</evidence>
<dbReference type="Pfam" id="PF00231">
    <property type="entry name" value="ATP-synt"/>
    <property type="match status" value="1"/>
</dbReference>
<evidence type="ECO:0000256" key="4">
    <source>
        <dbReference type="ARBA" id="ARBA00022781"/>
    </source>
</evidence>
<dbReference type="GO" id="GO:0045259">
    <property type="term" value="C:proton-transporting ATP synthase complex"/>
    <property type="evidence" value="ECO:0007669"/>
    <property type="project" value="UniProtKB-KW"/>
</dbReference>
<comment type="caution">
    <text evidence="12">The sequence shown here is derived from an EMBL/GenBank/DDBJ whole genome shotgun (WGS) entry which is preliminary data.</text>
</comment>
<dbReference type="GO" id="GO:0046933">
    <property type="term" value="F:proton-transporting ATP synthase activity, rotational mechanism"/>
    <property type="evidence" value="ECO:0007669"/>
    <property type="project" value="InterPro"/>
</dbReference>
<dbReference type="PRINTS" id="PR00126">
    <property type="entry name" value="ATPASEGAMMA"/>
</dbReference>
<gene>
    <name evidence="12" type="ORF">MGAL_10B006323</name>
</gene>
<dbReference type="PANTHER" id="PTHR11693:SF22">
    <property type="entry name" value="ATP SYNTHASE SUBUNIT GAMMA, MITOCHONDRIAL"/>
    <property type="match status" value="1"/>
</dbReference>
<dbReference type="AlphaFoldDB" id="A0A8B6FRX0"/>
<dbReference type="InterPro" id="IPR035968">
    <property type="entry name" value="ATP_synth_F1_ATPase_gsu"/>
</dbReference>
<comment type="similarity">
    <text evidence="2 11">Belongs to the ATPase gamma chain family.</text>
</comment>
<keyword evidence="5" id="KW-0999">Mitochondrion inner membrane</keyword>
<reference evidence="12" key="1">
    <citation type="submission" date="2018-11" db="EMBL/GenBank/DDBJ databases">
        <authorList>
            <person name="Alioto T."/>
            <person name="Alioto T."/>
        </authorList>
    </citation>
    <scope>NUCLEOTIDE SEQUENCE</scope>
</reference>
<evidence type="ECO:0000256" key="3">
    <source>
        <dbReference type="ARBA" id="ARBA00022448"/>
    </source>
</evidence>
<evidence type="ECO:0000256" key="5">
    <source>
        <dbReference type="ARBA" id="ARBA00022792"/>
    </source>
</evidence>
<dbReference type="SUPFAM" id="SSF52943">
    <property type="entry name" value="ATP synthase (F1-ATPase), gamma subunit"/>
    <property type="match status" value="1"/>
</dbReference>
<evidence type="ECO:0000256" key="6">
    <source>
        <dbReference type="ARBA" id="ARBA00023065"/>
    </source>
</evidence>
<keyword evidence="3 11" id="KW-0813">Transport</keyword>